<evidence type="ECO:0000259" key="10">
    <source>
        <dbReference type="PROSITE" id="PS50941"/>
    </source>
</evidence>
<keyword evidence="6" id="KW-0119">Carbohydrate metabolism</keyword>
<dbReference type="PANTHER" id="PTHR46471:SF4">
    <property type="entry name" value="CHITIN DEACETYLASE"/>
    <property type="match status" value="1"/>
</dbReference>
<dbReference type="InterPro" id="IPR002509">
    <property type="entry name" value="NODB_dom"/>
</dbReference>
<dbReference type="InterPro" id="IPR011330">
    <property type="entry name" value="Glyco_hydro/deAcase_b/a-brl"/>
</dbReference>
<dbReference type="HOGENOM" id="CLU_021264_11_3_1"/>
<evidence type="ECO:0000256" key="8">
    <source>
        <dbReference type="PROSITE-ProRule" id="PRU00261"/>
    </source>
</evidence>
<dbReference type="GO" id="GO:0005975">
    <property type="term" value="P:carbohydrate metabolic process"/>
    <property type="evidence" value="ECO:0007669"/>
    <property type="project" value="InterPro"/>
</dbReference>
<evidence type="ECO:0000256" key="2">
    <source>
        <dbReference type="ARBA" id="ARBA00022669"/>
    </source>
</evidence>
<evidence type="ECO:0008006" key="14">
    <source>
        <dbReference type="Google" id="ProtNLM"/>
    </source>
</evidence>
<dbReference type="GO" id="GO:0046872">
    <property type="term" value="F:metal ion binding"/>
    <property type="evidence" value="ECO:0007669"/>
    <property type="project" value="UniProtKB-KW"/>
</dbReference>
<comment type="cofactor">
    <cofactor evidence="1">
        <name>Co(2+)</name>
        <dbReference type="ChEBI" id="CHEBI:48828"/>
    </cofactor>
</comment>
<dbReference type="GO" id="GO:0008061">
    <property type="term" value="F:chitin binding"/>
    <property type="evidence" value="ECO:0007669"/>
    <property type="project" value="UniProtKB-UniRule"/>
</dbReference>
<keyword evidence="5" id="KW-0378">Hydrolase</keyword>
<dbReference type="InterPro" id="IPR018371">
    <property type="entry name" value="Chitin-binding_1_CS"/>
</dbReference>
<evidence type="ECO:0000256" key="6">
    <source>
        <dbReference type="ARBA" id="ARBA00023277"/>
    </source>
</evidence>
<comment type="caution">
    <text evidence="8">Lacks conserved residue(s) required for the propagation of feature annotation.</text>
</comment>
<keyword evidence="7" id="KW-0170">Cobalt</keyword>
<evidence type="ECO:0000256" key="1">
    <source>
        <dbReference type="ARBA" id="ARBA00001941"/>
    </source>
</evidence>
<keyword evidence="2 8" id="KW-0147">Chitin-binding</keyword>
<feature type="domain" description="NodB homology" evidence="11">
    <location>
        <begin position="145"/>
        <end position="338"/>
    </location>
</feature>
<keyword evidence="3" id="KW-0479">Metal-binding</keyword>
<dbReference type="Proteomes" id="UP000053599">
    <property type="component" value="Unassembled WGS sequence"/>
</dbReference>
<feature type="disulfide bond" evidence="8">
    <location>
        <begin position="69"/>
        <end position="84"/>
    </location>
</feature>
<name>A0A0D1YP83_9EURO</name>
<organism evidence="12 13">
    <name type="scientific">Exophiala sideris</name>
    <dbReference type="NCBI Taxonomy" id="1016849"/>
    <lineage>
        <taxon>Eukaryota</taxon>
        <taxon>Fungi</taxon>
        <taxon>Dikarya</taxon>
        <taxon>Ascomycota</taxon>
        <taxon>Pezizomycotina</taxon>
        <taxon>Eurotiomycetes</taxon>
        <taxon>Chaetothyriomycetidae</taxon>
        <taxon>Chaetothyriales</taxon>
        <taxon>Herpotrichiellaceae</taxon>
        <taxon>Exophiala</taxon>
    </lineage>
</organism>
<dbReference type="Gene3D" id="3.20.20.370">
    <property type="entry name" value="Glycoside hydrolase/deacetylase"/>
    <property type="match status" value="1"/>
</dbReference>
<dbReference type="Gene3D" id="3.30.60.10">
    <property type="entry name" value="Endochitinase-like"/>
    <property type="match status" value="1"/>
</dbReference>
<dbReference type="PROSITE" id="PS51677">
    <property type="entry name" value="NODB"/>
    <property type="match status" value="1"/>
</dbReference>
<feature type="domain" description="Chitin-binding type-1" evidence="10">
    <location>
        <begin position="66"/>
        <end position="112"/>
    </location>
</feature>
<evidence type="ECO:0000256" key="3">
    <source>
        <dbReference type="ARBA" id="ARBA00022723"/>
    </source>
</evidence>
<evidence type="ECO:0000256" key="9">
    <source>
        <dbReference type="SAM" id="SignalP"/>
    </source>
</evidence>
<evidence type="ECO:0000313" key="12">
    <source>
        <dbReference type="EMBL" id="KIV76848.1"/>
    </source>
</evidence>
<proteinExistence type="predicted"/>
<dbReference type="PROSITE" id="PS00026">
    <property type="entry name" value="CHIT_BIND_I_1"/>
    <property type="match status" value="1"/>
</dbReference>
<dbReference type="InterPro" id="IPR001002">
    <property type="entry name" value="Chitin-bd_1"/>
</dbReference>
<dbReference type="PANTHER" id="PTHR46471">
    <property type="entry name" value="CHITIN DEACETYLASE"/>
    <property type="match status" value="1"/>
</dbReference>
<dbReference type="SUPFAM" id="SSF57016">
    <property type="entry name" value="Plant lectins/antimicrobial peptides"/>
    <property type="match status" value="1"/>
</dbReference>
<keyword evidence="8" id="KW-1015">Disulfide bond</keyword>
<feature type="disulfide bond" evidence="8">
    <location>
        <begin position="78"/>
        <end position="90"/>
    </location>
</feature>
<evidence type="ECO:0000259" key="11">
    <source>
        <dbReference type="PROSITE" id="PS51677"/>
    </source>
</evidence>
<sequence length="448" mass="48831">MRSLFALLSVLSLLPFLHAISLPASWRQPSWCPGSRNASNDTQLQSALLVSGNGFAYSIIKRQAEEPRCGPSQGNQSCGFGQCCSGTGFCGTGSNFCSVPQNCQRNYGFCDSDITPDGPDTEGEQRNAQGPVPYGQVIFNCTTPQTLALTYDDGPSNHTQELLDILQSVGANATFFVSGITNGKGAIDRTPEWINAIKRMDAEGHQIASHTWSHPNLTNSSSEDRAVDMRKNERAIANILNKYPTYMRPPYLSCTTESGCLSDMNNLGYHVVENSLDSQDWAHPNNLSAMVDTFDSGLGQALPNGSMLLMQHERIPISALNLTKYILMDITQRGWKVSTVGDCLGDDPQNWYRTPTRTEPATMAIDSCVVSSNGFCGTLNVFTNKQECDDSNGNCYTQVDDCNNANKGAACDKMKNICDFQALYCASCGTMTPNISCETKDFGFTNQQ</sequence>
<dbReference type="Pfam" id="PF01522">
    <property type="entry name" value="Polysacc_deac_1"/>
    <property type="match status" value="1"/>
</dbReference>
<protein>
    <recommendedName>
        <fullName evidence="14">NodB homology domain-containing protein</fullName>
    </recommendedName>
</protein>
<evidence type="ECO:0000256" key="5">
    <source>
        <dbReference type="ARBA" id="ARBA00022801"/>
    </source>
</evidence>
<evidence type="ECO:0000256" key="7">
    <source>
        <dbReference type="ARBA" id="ARBA00023285"/>
    </source>
</evidence>
<dbReference type="EMBL" id="KN846954">
    <property type="protein sequence ID" value="KIV76848.1"/>
    <property type="molecule type" value="Genomic_DNA"/>
</dbReference>
<dbReference type="PROSITE" id="PS50941">
    <property type="entry name" value="CHIT_BIND_I_2"/>
    <property type="match status" value="1"/>
</dbReference>
<dbReference type="InterPro" id="IPR036861">
    <property type="entry name" value="Endochitinase-like_sf"/>
</dbReference>
<evidence type="ECO:0000256" key="4">
    <source>
        <dbReference type="ARBA" id="ARBA00022729"/>
    </source>
</evidence>
<dbReference type="OrthoDB" id="407355at2759"/>
<dbReference type="CDD" id="cd00035">
    <property type="entry name" value="ChtBD1"/>
    <property type="match status" value="1"/>
</dbReference>
<dbReference type="GO" id="GO:0016810">
    <property type="term" value="F:hydrolase activity, acting on carbon-nitrogen (but not peptide) bonds"/>
    <property type="evidence" value="ECO:0007669"/>
    <property type="project" value="InterPro"/>
</dbReference>
<evidence type="ECO:0000313" key="13">
    <source>
        <dbReference type="Proteomes" id="UP000053599"/>
    </source>
</evidence>
<keyword evidence="4 9" id="KW-0732">Signal</keyword>
<dbReference type="STRING" id="1016849.A0A0D1YP83"/>
<dbReference type="SUPFAM" id="SSF88713">
    <property type="entry name" value="Glycoside hydrolase/deacetylase"/>
    <property type="match status" value="1"/>
</dbReference>
<feature type="chain" id="PRO_5002237105" description="NodB homology domain-containing protein" evidence="9">
    <location>
        <begin position="20"/>
        <end position="448"/>
    </location>
</feature>
<feature type="disulfide bond" evidence="8">
    <location>
        <begin position="83"/>
        <end position="97"/>
    </location>
</feature>
<reference evidence="12 13" key="1">
    <citation type="submission" date="2015-01" db="EMBL/GenBank/DDBJ databases">
        <title>The Genome Sequence of Exophiala sideris CBS121828.</title>
        <authorList>
            <consortium name="The Broad Institute Genomics Platform"/>
            <person name="Cuomo C."/>
            <person name="de Hoog S."/>
            <person name="Gorbushina A."/>
            <person name="Stielow B."/>
            <person name="Teixiera M."/>
            <person name="Abouelleil A."/>
            <person name="Chapman S.B."/>
            <person name="Priest M."/>
            <person name="Young S.K."/>
            <person name="Wortman J."/>
            <person name="Nusbaum C."/>
            <person name="Birren B."/>
        </authorList>
    </citation>
    <scope>NUCLEOTIDE SEQUENCE [LARGE SCALE GENOMIC DNA]</scope>
    <source>
        <strain evidence="12 13">CBS 121828</strain>
    </source>
</reference>
<dbReference type="CDD" id="cd10951">
    <property type="entry name" value="CE4_ClCDA_like"/>
    <property type="match status" value="1"/>
</dbReference>
<dbReference type="AlphaFoldDB" id="A0A0D1YP83"/>
<accession>A0A0D1YP83</accession>
<gene>
    <name evidence="12" type="ORF">PV11_08703</name>
</gene>
<feature type="signal peptide" evidence="9">
    <location>
        <begin position="1"/>
        <end position="19"/>
    </location>
</feature>